<evidence type="ECO:0000259" key="1">
    <source>
        <dbReference type="Pfam" id="PF01494"/>
    </source>
</evidence>
<dbReference type="InterPro" id="IPR002938">
    <property type="entry name" value="FAD-bd"/>
</dbReference>
<evidence type="ECO:0000313" key="2">
    <source>
        <dbReference type="EMBL" id="MFE4107173.1"/>
    </source>
</evidence>
<dbReference type="SUPFAM" id="SSF51905">
    <property type="entry name" value="FAD/NAD(P)-binding domain"/>
    <property type="match status" value="1"/>
</dbReference>
<evidence type="ECO:0000313" key="3">
    <source>
        <dbReference type="Proteomes" id="UP001600165"/>
    </source>
</evidence>
<feature type="domain" description="FAD-binding" evidence="1">
    <location>
        <begin position="2"/>
        <end position="158"/>
    </location>
</feature>
<dbReference type="Proteomes" id="UP001600165">
    <property type="component" value="Unassembled WGS sequence"/>
</dbReference>
<reference evidence="2 3" key="1">
    <citation type="submission" date="2024-10" db="EMBL/GenBank/DDBJ databases">
        <authorList>
            <person name="Ratan Roy A."/>
            <person name="Morales Sandoval P.H."/>
            <person name="De Los Santos Villalobos S."/>
            <person name="Chakraborty S."/>
            <person name="Mukherjee J."/>
        </authorList>
    </citation>
    <scope>NUCLEOTIDE SEQUENCE [LARGE SCALE GENOMIC DNA]</scope>
    <source>
        <strain evidence="2 3">S1</strain>
    </source>
</reference>
<dbReference type="Gene3D" id="3.50.50.60">
    <property type="entry name" value="FAD/NAD(P)-binding domain"/>
    <property type="match status" value="1"/>
</dbReference>
<protein>
    <submittedName>
        <fullName evidence="2">Geranylgeranyl reductase family protein</fullName>
    </submittedName>
</protein>
<dbReference type="InterPro" id="IPR050407">
    <property type="entry name" value="Geranylgeranyl_reductase"/>
</dbReference>
<dbReference type="InterPro" id="IPR011777">
    <property type="entry name" value="Geranylgeranyl_Rdtase_fam"/>
</dbReference>
<organism evidence="2 3">
    <name type="scientific">Almyronema epifaneia S1</name>
    <dbReference type="NCBI Taxonomy" id="2991925"/>
    <lineage>
        <taxon>Bacteria</taxon>
        <taxon>Bacillati</taxon>
        <taxon>Cyanobacteriota</taxon>
        <taxon>Cyanophyceae</taxon>
        <taxon>Nodosilineales</taxon>
        <taxon>Nodosilineaceae</taxon>
        <taxon>Almyronema</taxon>
        <taxon>Almyronema epifaneia</taxon>
    </lineage>
</organism>
<dbReference type="NCBIfam" id="TIGR02032">
    <property type="entry name" value="GG-red-SF"/>
    <property type="match status" value="1"/>
</dbReference>
<name>A0ABW6IG48_9CYAN</name>
<dbReference type="PANTHER" id="PTHR42685:SF22">
    <property type="entry name" value="CONDITIONED MEDIUM FACTOR RECEPTOR 1"/>
    <property type="match status" value="1"/>
</dbReference>
<dbReference type="Pfam" id="PF01494">
    <property type="entry name" value="FAD_binding_3"/>
    <property type="match status" value="1"/>
</dbReference>
<keyword evidence="3" id="KW-1185">Reference proteome</keyword>
<comment type="caution">
    <text evidence="2">The sequence shown here is derived from an EMBL/GenBank/DDBJ whole genome shotgun (WGS) entry which is preliminary data.</text>
</comment>
<gene>
    <name evidence="2" type="ORF">ACFVKH_12830</name>
</gene>
<dbReference type="PANTHER" id="PTHR42685">
    <property type="entry name" value="GERANYLGERANYL DIPHOSPHATE REDUCTASE"/>
    <property type="match status" value="1"/>
</dbReference>
<dbReference type="InterPro" id="IPR036188">
    <property type="entry name" value="FAD/NAD-bd_sf"/>
</dbReference>
<accession>A0ABW6IG48</accession>
<proteinExistence type="predicted"/>
<dbReference type="EMBL" id="JBHZOL010000079">
    <property type="protein sequence ID" value="MFE4107173.1"/>
    <property type="molecule type" value="Genomic_DNA"/>
</dbReference>
<dbReference type="RefSeq" id="WP_377965634.1">
    <property type="nucleotide sequence ID" value="NZ_JBHZOL010000079.1"/>
</dbReference>
<dbReference type="PRINTS" id="PR00420">
    <property type="entry name" value="RNGMNOXGNASE"/>
</dbReference>
<sequence>MYDCVIVGAGPAGSTAAYHLAKAGRSVLLLDRATLPRYKPCGGGVSPQIAQWFDFDLTPAISVKVSKVRYTWRLQEPIEMELQTAEPLWMVRRDRFDHFLVQQAQRQGAQLQDGTKVTGIEFQSDRWQVNTLQAPVTGRYLIAADGARGSLAKWLGFNNRRYLLGGALEAEPRLDMPSEPIMHFEFGLLKNGYAWNFPKADGYSIGGGVFRSGRHQKYDLRPPLTQYAAEFGLEAAQVKQHGHPLLSWDGEQTLHTQQAVLAGESACVVDPFTAEGIRPAIFSGLKAAQAIDQALGGDIDALANYTRLMNEEWGGEMRWAKRLAQAFYQVPKLAYNLGIKHPGSTDKMLKVFCGELGYADVAQKAIQRLSMGLISGR</sequence>